<gene>
    <name evidence="1" type="ORF">FA95DRAFT_303661</name>
</gene>
<reference evidence="1" key="2">
    <citation type="journal article" date="2022" name="New Phytol.">
        <title>Evolutionary transition to the ectomycorrhizal habit in the genomes of a hyperdiverse lineage of mushroom-forming fungi.</title>
        <authorList>
            <person name="Looney B."/>
            <person name="Miyauchi S."/>
            <person name="Morin E."/>
            <person name="Drula E."/>
            <person name="Courty P.E."/>
            <person name="Kohler A."/>
            <person name="Kuo A."/>
            <person name="LaButti K."/>
            <person name="Pangilinan J."/>
            <person name="Lipzen A."/>
            <person name="Riley R."/>
            <person name="Andreopoulos W."/>
            <person name="He G."/>
            <person name="Johnson J."/>
            <person name="Nolan M."/>
            <person name="Tritt A."/>
            <person name="Barry K.W."/>
            <person name="Grigoriev I.V."/>
            <person name="Nagy L.G."/>
            <person name="Hibbett D."/>
            <person name="Henrissat B."/>
            <person name="Matheny P.B."/>
            <person name="Labbe J."/>
            <person name="Martin F.M."/>
        </authorList>
    </citation>
    <scope>NUCLEOTIDE SEQUENCE</scope>
    <source>
        <strain evidence="1">FP105234-sp</strain>
    </source>
</reference>
<accession>A0ACB8RJM1</accession>
<sequence length="188" mass="20596">MDLQTPYFLTPKTQPFFLGRGILPLAPFTAFMHPASAQLPALSGSPLGLPSNPRMPQLLRVYLQQGTFLDYCTGAHAHHSRTACARCCPPAARARSSCLRGLASTRSCAPRCRRTLCGCFRSSLRTMLVHVAEDKAVRAHDTRVLHVLLEDAGVDAGCPTRSTCSTARRARRRSSGSCSIRRRVLMMV</sequence>
<organism evidence="1 2">
    <name type="scientific">Auriscalpium vulgare</name>
    <dbReference type="NCBI Taxonomy" id="40419"/>
    <lineage>
        <taxon>Eukaryota</taxon>
        <taxon>Fungi</taxon>
        <taxon>Dikarya</taxon>
        <taxon>Basidiomycota</taxon>
        <taxon>Agaricomycotina</taxon>
        <taxon>Agaricomycetes</taxon>
        <taxon>Russulales</taxon>
        <taxon>Auriscalpiaceae</taxon>
        <taxon>Auriscalpium</taxon>
    </lineage>
</organism>
<protein>
    <submittedName>
        <fullName evidence="1">Uncharacterized protein</fullName>
    </submittedName>
</protein>
<dbReference type="Proteomes" id="UP000814033">
    <property type="component" value="Unassembled WGS sequence"/>
</dbReference>
<evidence type="ECO:0000313" key="1">
    <source>
        <dbReference type="EMBL" id="KAI0044097.1"/>
    </source>
</evidence>
<keyword evidence="2" id="KW-1185">Reference proteome</keyword>
<proteinExistence type="predicted"/>
<evidence type="ECO:0000313" key="2">
    <source>
        <dbReference type="Proteomes" id="UP000814033"/>
    </source>
</evidence>
<dbReference type="EMBL" id="MU275994">
    <property type="protein sequence ID" value="KAI0044097.1"/>
    <property type="molecule type" value="Genomic_DNA"/>
</dbReference>
<comment type="caution">
    <text evidence="1">The sequence shown here is derived from an EMBL/GenBank/DDBJ whole genome shotgun (WGS) entry which is preliminary data.</text>
</comment>
<reference evidence="1" key="1">
    <citation type="submission" date="2021-02" db="EMBL/GenBank/DDBJ databases">
        <authorList>
            <consortium name="DOE Joint Genome Institute"/>
            <person name="Ahrendt S."/>
            <person name="Looney B.P."/>
            <person name="Miyauchi S."/>
            <person name="Morin E."/>
            <person name="Drula E."/>
            <person name="Courty P.E."/>
            <person name="Chicoki N."/>
            <person name="Fauchery L."/>
            <person name="Kohler A."/>
            <person name="Kuo A."/>
            <person name="Labutti K."/>
            <person name="Pangilinan J."/>
            <person name="Lipzen A."/>
            <person name="Riley R."/>
            <person name="Andreopoulos W."/>
            <person name="He G."/>
            <person name="Johnson J."/>
            <person name="Barry K.W."/>
            <person name="Grigoriev I.V."/>
            <person name="Nagy L."/>
            <person name="Hibbett D."/>
            <person name="Henrissat B."/>
            <person name="Matheny P.B."/>
            <person name="Labbe J."/>
            <person name="Martin F."/>
        </authorList>
    </citation>
    <scope>NUCLEOTIDE SEQUENCE</scope>
    <source>
        <strain evidence="1">FP105234-sp</strain>
    </source>
</reference>
<name>A0ACB8RJM1_9AGAM</name>